<feature type="compositionally biased region" description="Basic and acidic residues" evidence="2">
    <location>
        <begin position="298"/>
        <end position="314"/>
    </location>
</feature>
<dbReference type="Proteomes" id="UP000562929">
    <property type="component" value="Unassembled WGS sequence"/>
</dbReference>
<keyword evidence="3" id="KW-0812">Transmembrane</keyword>
<keyword evidence="5" id="KW-1185">Reference proteome</keyword>
<proteinExistence type="predicted"/>
<evidence type="ECO:0000313" key="5">
    <source>
        <dbReference type="Proteomes" id="UP000562929"/>
    </source>
</evidence>
<dbReference type="OrthoDB" id="5419542at2759"/>
<keyword evidence="3" id="KW-0472">Membrane</keyword>
<name>A0A8H4QC00_9HYPO</name>
<evidence type="ECO:0000256" key="1">
    <source>
        <dbReference type="SAM" id="Coils"/>
    </source>
</evidence>
<comment type="caution">
    <text evidence="4">The sequence shown here is derived from an EMBL/GenBank/DDBJ whole genome shotgun (WGS) entry which is preliminary data.</text>
</comment>
<dbReference type="AlphaFoldDB" id="A0A8H4QC00"/>
<protein>
    <submittedName>
        <fullName evidence="4">Septum formation initiator domain-containing protein</fullName>
    </submittedName>
</protein>
<feature type="compositionally biased region" description="Polar residues" evidence="2">
    <location>
        <begin position="11"/>
        <end position="20"/>
    </location>
</feature>
<sequence length="332" mass="37061">MSGFSGVGKATSATRSATTQVSNLSVGHDFLSRLEIRRSLSELARSHRHQPPSHGRLQGDDRGEPTAESMRHSVDLLRPDAAAASPDRSRRASWSQPRGDAVEADPVLWRERLQLEREKASARQDILKRSLADLDGFSISMAKQLDDTYYAVQEKTNTLQSTVASIKDLAETLRGTCDGFDADSRALENDTLSQVTAMGHFEAQEAKISGLQSRILQGRTRIQKVTDRVDTLRRRIENWERADEAWRAKTRKRLKIMWSVTSIVTILFVALVVGAHYMAKGLGDGDAGSTSLKRPLSRARDDQAPRSRVEQWKTRLGDDDVDGDQLRLLDEL</sequence>
<evidence type="ECO:0000313" key="4">
    <source>
        <dbReference type="EMBL" id="KAF4594770.1"/>
    </source>
</evidence>
<reference evidence="4 5" key="1">
    <citation type="journal article" date="2020" name="G3 (Bethesda)">
        <title>Genetic Underpinnings of Host Manipulation by Ophiocordyceps as Revealed by Comparative Transcriptomics.</title>
        <authorList>
            <person name="Will I."/>
            <person name="Das B."/>
            <person name="Trinh T."/>
            <person name="Brachmann A."/>
            <person name="Ohm R.A."/>
            <person name="de Bekker C."/>
        </authorList>
    </citation>
    <scope>NUCLEOTIDE SEQUENCE [LARGE SCALE GENOMIC DNA]</scope>
    <source>
        <strain evidence="4 5">EC05</strain>
    </source>
</reference>
<feature type="region of interest" description="Disordered" evidence="2">
    <location>
        <begin position="1"/>
        <end position="20"/>
    </location>
</feature>
<keyword evidence="3" id="KW-1133">Transmembrane helix</keyword>
<gene>
    <name evidence="4" type="ORF">GQ602_000383</name>
</gene>
<dbReference type="EMBL" id="JAACLJ010000001">
    <property type="protein sequence ID" value="KAF4594770.1"/>
    <property type="molecule type" value="Genomic_DNA"/>
</dbReference>
<feature type="transmembrane region" description="Helical" evidence="3">
    <location>
        <begin position="256"/>
        <end position="279"/>
    </location>
</feature>
<evidence type="ECO:0000256" key="2">
    <source>
        <dbReference type="SAM" id="MobiDB-lite"/>
    </source>
</evidence>
<accession>A0A8H4QC00</accession>
<feature type="compositionally biased region" description="Basic and acidic residues" evidence="2">
    <location>
        <begin position="57"/>
        <end position="78"/>
    </location>
</feature>
<evidence type="ECO:0000256" key="3">
    <source>
        <dbReference type="SAM" id="Phobius"/>
    </source>
</evidence>
<feature type="region of interest" description="Disordered" evidence="2">
    <location>
        <begin position="284"/>
        <end position="314"/>
    </location>
</feature>
<organism evidence="4 5">
    <name type="scientific">Ophiocordyceps camponoti-floridani</name>
    <dbReference type="NCBI Taxonomy" id="2030778"/>
    <lineage>
        <taxon>Eukaryota</taxon>
        <taxon>Fungi</taxon>
        <taxon>Dikarya</taxon>
        <taxon>Ascomycota</taxon>
        <taxon>Pezizomycotina</taxon>
        <taxon>Sordariomycetes</taxon>
        <taxon>Hypocreomycetidae</taxon>
        <taxon>Hypocreales</taxon>
        <taxon>Ophiocordycipitaceae</taxon>
        <taxon>Ophiocordyceps</taxon>
    </lineage>
</organism>
<feature type="region of interest" description="Disordered" evidence="2">
    <location>
        <begin position="43"/>
        <end position="101"/>
    </location>
</feature>
<feature type="coiled-coil region" evidence="1">
    <location>
        <begin position="222"/>
        <end position="249"/>
    </location>
</feature>
<keyword evidence="1" id="KW-0175">Coiled coil</keyword>